<comment type="caution">
    <text evidence="2">The sequence shown here is derived from an EMBL/GenBank/DDBJ whole genome shotgun (WGS) entry which is preliminary data.</text>
</comment>
<keyword evidence="3" id="KW-1185">Reference proteome</keyword>
<accession>A0ABS4J0I0</accession>
<dbReference type="GO" id="GO:0004340">
    <property type="term" value="F:glucokinase activity"/>
    <property type="evidence" value="ECO:0007669"/>
    <property type="project" value="UniProtKB-EC"/>
</dbReference>
<dbReference type="PANTHER" id="PTHR18964">
    <property type="entry name" value="ROK (REPRESSOR, ORF, KINASE) FAMILY"/>
    <property type="match status" value="1"/>
</dbReference>
<gene>
    <name evidence="2" type="ORF">J2Z66_004970</name>
</gene>
<dbReference type="InterPro" id="IPR043129">
    <property type="entry name" value="ATPase_NBD"/>
</dbReference>
<sequence>MKVIGIDLGGTKIIGGIIDEVGNMEQPIAVPTPTQLGREGILNALNHIIEQLLSREREDIQAIGIGSAGRIDRATGRVLYATDNLPNWTGTEVKLLLEAAHRLPVYVDNDVNAAALGEIWLGSACDLDHFMFVTLGTGVGGALIHNRQVIAGPQGGAGDIGHMILYPGGHPCNCGQRGCLEQYVSGTALNLFARQVNPQWNSRILMDKYTESEPKSSQIIQKFITDLSTAFASLNNLYEPQRIVIGGGIMDTHILWWDHLLAAVRQTASQPLELLPAQLGVKSGMLGAARLALDGLAELQ</sequence>
<dbReference type="RefSeq" id="WP_209975118.1">
    <property type="nucleotide sequence ID" value="NZ_JAGGLB010000018.1"/>
</dbReference>
<dbReference type="PANTHER" id="PTHR18964:SF149">
    <property type="entry name" value="BIFUNCTIONAL UDP-N-ACETYLGLUCOSAMINE 2-EPIMERASE_N-ACETYLMANNOSAMINE KINASE"/>
    <property type="match status" value="1"/>
</dbReference>
<dbReference type="EC" id="2.7.1.2" evidence="2"/>
<evidence type="ECO:0000313" key="3">
    <source>
        <dbReference type="Proteomes" id="UP001519287"/>
    </source>
</evidence>
<comment type="similarity">
    <text evidence="1">Belongs to the ROK (NagC/XylR) family.</text>
</comment>
<evidence type="ECO:0000313" key="2">
    <source>
        <dbReference type="EMBL" id="MBP1993349.1"/>
    </source>
</evidence>
<dbReference type="InterPro" id="IPR049874">
    <property type="entry name" value="ROK_cs"/>
</dbReference>
<dbReference type="PROSITE" id="PS01125">
    <property type="entry name" value="ROK"/>
    <property type="match status" value="1"/>
</dbReference>
<dbReference type="EMBL" id="JAGGLB010000018">
    <property type="protein sequence ID" value="MBP1993349.1"/>
    <property type="molecule type" value="Genomic_DNA"/>
</dbReference>
<dbReference type="InterPro" id="IPR000600">
    <property type="entry name" value="ROK"/>
</dbReference>
<keyword evidence="2" id="KW-0808">Transferase</keyword>
<dbReference type="Proteomes" id="UP001519287">
    <property type="component" value="Unassembled WGS sequence"/>
</dbReference>
<dbReference type="SUPFAM" id="SSF53067">
    <property type="entry name" value="Actin-like ATPase domain"/>
    <property type="match status" value="1"/>
</dbReference>
<proteinExistence type="inferred from homology"/>
<dbReference type="Pfam" id="PF00480">
    <property type="entry name" value="ROK"/>
    <property type="match status" value="1"/>
</dbReference>
<name>A0ABS4J0I0_9BACL</name>
<organism evidence="2 3">
    <name type="scientific">Paenibacillus eucommiae</name>
    <dbReference type="NCBI Taxonomy" id="1355755"/>
    <lineage>
        <taxon>Bacteria</taxon>
        <taxon>Bacillati</taxon>
        <taxon>Bacillota</taxon>
        <taxon>Bacilli</taxon>
        <taxon>Bacillales</taxon>
        <taxon>Paenibacillaceae</taxon>
        <taxon>Paenibacillus</taxon>
    </lineage>
</organism>
<dbReference type="Gene3D" id="3.30.420.40">
    <property type="match status" value="2"/>
</dbReference>
<evidence type="ECO:0000256" key="1">
    <source>
        <dbReference type="ARBA" id="ARBA00006479"/>
    </source>
</evidence>
<reference evidence="2 3" key="1">
    <citation type="submission" date="2021-03" db="EMBL/GenBank/DDBJ databases">
        <title>Genomic Encyclopedia of Type Strains, Phase IV (KMG-IV): sequencing the most valuable type-strain genomes for metagenomic binning, comparative biology and taxonomic classification.</title>
        <authorList>
            <person name="Goeker M."/>
        </authorList>
    </citation>
    <scope>NUCLEOTIDE SEQUENCE [LARGE SCALE GENOMIC DNA]</scope>
    <source>
        <strain evidence="2 3">DSM 26048</strain>
    </source>
</reference>
<protein>
    <submittedName>
        <fullName evidence="2">Glucokinase</fullName>
        <ecNumber evidence="2">2.7.1.2</ecNumber>
    </submittedName>
</protein>
<dbReference type="CDD" id="cd24068">
    <property type="entry name" value="ASKHA_NBD_ROK_FnNanK-like"/>
    <property type="match status" value="1"/>
</dbReference>